<evidence type="ECO:0000313" key="1">
    <source>
        <dbReference type="EMBL" id="KAF5739307.1"/>
    </source>
</evidence>
<sequence length="62" mass="6928">MAGGHHGEGITYKGLTLHQPKRWHTVLDPLQGQARWSGSTGTHYKNEVDSIDGSFHALLRFE</sequence>
<reference evidence="1 2" key="1">
    <citation type="journal article" date="2020" name="Nat. Commun.">
        <title>Genome of Tripterygium wilfordii and identification of cytochrome P450 involved in triptolide biosynthesis.</title>
        <authorList>
            <person name="Tu L."/>
            <person name="Su P."/>
            <person name="Zhang Z."/>
            <person name="Gao L."/>
            <person name="Wang J."/>
            <person name="Hu T."/>
            <person name="Zhou J."/>
            <person name="Zhang Y."/>
            <person name="Zhao Y."/>
            <person name="Liu Y."/>
            <person name="Song Y."/>
            <person name="Tong Y."/>
            <person name="Lu Y."/>
            <person name="Yang J."/>
            <person name="Xu C."/>
            <person name="Jia M."/>
            <person name="Peters R.J."/>
            <person name="Huang L."/>
            <person name="Gao W."/>
        </authorList>
    </citation>
    <scope>NUCLEOTIDE SEQUENCE [LARGE SCALE GENOMIC DNA]</scope>
    <source>
        <strain evidence="2">cv. XIE 37</strain>
        <tissue evidence="1">Leaf</tissue>
    </source>
</reference>
<gene>
    <name evidence="1" type="ORF">HS088_TW12G00510</name>
</gene>
<evidence type="ECO:0000313" key="2">
    <source>
        <dbReference type="Proteomes" id="UP000593562"/>
    </source>
</evidence>
<protein>
    <submittedName>
        <fullName evidence="1">Uncharacterized protein</fullName>
    </submittedName>
</protein>
<dbReference type="Proteomes" id="UP000593562">
    <property type="component" value="Unassembled WGS sequence"/>
</dbReference>
<keyword evidence="2" id="KW-1185">Reference proteome</keyword>
<organism evidence="1 2">
    <name type="scientific">Tripterygium wilfordii</name>
    <name type="common">Thunder God vine</name>
    <dbReference type="NCBI Taxonomy" id="458696"/>
    <lineage>
        <taxon>Eukaryota</taxon>
        <taxon>Viridiplantae</taxon>
        <taxon>Streptophyta</taxon>
        <taxon>Embryophyta</taxon>
        <taxon>Tracheophyta</taxon>
        <taxon>Spermatophyta</taxon>
        <taxon>Magnoliopsida</taxon>
        <taxon>eudicotyledons</taxon>
        <taxon>Gunneridae</taxon>
        <taxon>Pentapetalae</taxon>
        <taxon>rosids</taxon>
        <taxon>fabids</taxon>
        <taxon>Celastrales</taxon>
        <taxon>Celastraceae</taxon>
        <taxon>Tripterygium</taxon>
    </lineage>
</organism>
<comment type="caution">
    <text evidence="1">The sequence shown here is derived from an EMBL/GenBank/DDBJ whole genome shotgun (WGS) entry which is preliminary data.</text>
</comment>
<dbReference type="AlphaFoldDB" id="A0A7J7CYX6"/>
<accession>A0A7J7CYX6</accession>
<proteinExistence type="predicted"/>
<dbReference type="EMBL" id="JAAARO010000012">
    <property type="protein sequence ID" value="KAF5739307.1"/>
    <property type="molecule type" value="Genomic_DNA"/>
</dbReference>
<name>A0A7J7CYX6_TRIWF</name>
<dbReference type="InParanoid" id="A0A7J7CYX6"/>